<sequence length="189" mass="19537">MKAIVNCGADTSFAKTYASLRACNLQSTVELMAMTASCMPVFHYVSTLSVGHVLAAAAAGTGQGMPGRSGSGSGEGGDPPAPDDNVVFGPVSAAAYEPEQVPAAGEDGFSSFAPLAHGYIASKWASERFLERLKSGTPRGRFCLRAPPEPNRPADQRIARPRPHPECAPLRGPAATQSIMVPKVAGGRG</sequence>
<dbReference type="EMBL" id="KB706761">
    <property type="protein sequence ID" value="EMR65910.1"/>
    <property type="molecule type" value="Genomic_DNA"/>
</dbReference>
<proteinExistence type="predicted"/>
<gene>
    <name evidence="3" type="ORF">UCREL1_7113</name>
</gene>
<dbReference type="InterPro" id="IPR013120">
    <property type="entry name" value="FAR_NAD-bd"/>
</dbReference>
<evidence type="ECO:0000313" key="3">
    <source>
        <dbReference type="EMBL" id="EMR65910.1"/>
    </source>
</evidence>
<evidence type="ECO:0000313" key="4">
    <source>
        <dbReference type="Proteomes" id="UP000012174"/>
    </source>
</evidence>
<evidence type="ECO:0000256" key="1">
    <source>
        <dbReference type="SAM" id="MobiDB-lite"/>
    </source>
</evidence>
<protein>
    <submittedName>
        <fullName evidence="3">Putative polyketide synthase peptide synthetase protein</fullName>
    </submittedName>
</protein>
<keyword evidence="4" id="KW-1185">Reference proteome</keyword>
<dbReference type="Gene3D" id="3.40.50.720">
    <property type="entry name" value="NAD(P)-binding Rossmann-like Domain"/>
    <property type="match status" value="1"/>
</dbReference>
<feature type="region of interest" description="Disordered" evidence="1">
    <location>
        <begin position="145"/>
        <end position="189"/>
    </location>
</feature>
<dbReference type="AlphaFoldDB" id="M7TGQ0"/>
<feature type="region of interest" description="Disordered" evidence="1">
    <location>
        <begin position="60"/>
        <end position="88"/>
    </location>
</feature>
<organism evidence="3 4">
    <name type="scientific">Eutypa lata (strain UCR-EL1)</name>
    <name type="common">Grapevine dieback disease fungus</name>
    <name type="synonym">Eutypa armeniacae</name>
    <dbReference type="NCBI Taxonomy" id="1287681"/>
    <lineage>
        <taxon>Eukaryota</taxon>
        <taxon>Fungi</taxon>
        <taxon>Dikarya</taxon>
        <taxon>Ascomycota</taxon>
        <taxon>Pezizomycotina</taxon>
        <taxon>Sordariomycetes</taxon>
        <taxon>Xylariomycetidae</taxon>
        <taxon>Xylariales</taxon>
        <taxon>Diatrypaceae</taxon>
        <taxon>Eutypa</taxon>
    </lineage>
</organism>
<dbReference type="HOGENOM" id="CLU_1434441_0_0_1"/>
<feature type="compositionally biased region" description="Gly residues" evidence="1">
    <location>
        <begin position="61"/>
        <end position="77"/>
    </location>
</feature>
<dbReference type="Proteomes" id="UP000012174">
    <property type="component" value="Unassembled WGS sequence"/>
</dbReference>
<name>M7TGQ0_EUTLA</name>
<accession>M7TGQ0</accession>
<reference evidence="4" key="1">
    <citation type="journal article" date="2013" name="Genome Announc.">
        <title>Draft genome sequence of the grapevine dieback fungus Eutypa lata UCR-EL1.</title>
        <authorList>
            <person name="Blanco-Ulate B."/>
            <person name="Rolshausen P.E."/>
            <person name="Cantu D."/>
        </authorList>
    </citation>
    <scope>NUCLEOTIDE SEQUENCE [LARGE SCALE GENOMIC DNA]</scope>
    <source>
        <strain evidence="4">UCR-EL1</strain>
    </source>
</reference>
<dbReference type="KEGG" id="ela:UCREL1_7113"/>
<evidence type="ECO:0000259" key="2">
    <source>
        <dbReference type="Pfam" id="PF07993"/>
    </source>
</evidence>
<feature type="domain" description="Thioester reductase (TE)" evidence="2">
    <location>
        <begin position="2"/>
        <end position="136"/>
    </location>
</feature>
<dbReference type="Pfam" id="PF07993">
    <property type="entry name" value="NAD_binding_4"/>
    <property type="match status" value="1"/>
</dbReference>